<accession>A0A550CIE4</accession>
<dbReference type="OrthoDB" id="2834394at2759"/>
<proteinExistence type="predicted"/>
<comment type="caution">
    <text evidence="1">The sequence shown here is derived from an EMBL/GenBank/DDBJ whole genome shotgun (WGS) entry which is preliminary data.</text>
</comment>
<protein>
    <submittedName>
        <fullName evidence="1">Uncharacterized protein</fullName>
    </submittedName>
</protein>
<dbReference type="EMBL" id="VDMD01000007">
    <property type="protein sequence ID" value="TRM64568.1"/>
    <property type="molecule type" value="Genomic_DNA"/>
</dbReference>
<dbReference type="AlphaFoldDB" id="A0A550CIE4"/>
<gene>
    <name evidence="1" type="ORF">BD626DRAFT_492243</name>
</gene>
<dbReference type="Proteomes" id="UP000320762">
    <property type="component" value="Unassembled WGS sequence"/>
</dbReference>
<reference evidence="1 2" key="1">
    <citation type="journal article" date="2019" name="New Phytol.">
        <title>Comparative genomics reveals unique wood-decay strategies and fruiting body development in the Schizophyllaceae.</title>
        <authorList>
            <person name="Almasi E."/>
            <person name="Sahu N."/>
            <person name="Krizsan K."/>
            <person name="Balint B."/>
            <person name="Kovacs G.M."/>
            <person name="Kiss B."/>
            <person name="Cseklye J."/>
            <person name="Drula E."/>
            <person name="Henrissat B."/>
            <person name="Nagy I."/>
            <person name="Chovatia M."/>
            <person name="Adam C."/>
            <person name="LaButti K."/>
            <person name="Lipzen A."/>
            <person name="Riley R."/>
            <person name="Grigoriev I.V."/>
            <person name="Nagy L.G."/>
        </authorList>
    </citation>
    <scope>NUCLEOTIDE SEQUENCE [LARGE SCALE GENOMIC DNA]</scope>
    <source>
        <strain evidence="1 2">NL-1724</strain>
    </source>
</reference>
<name>A0A550CIE4_9AGAR</name>
<sequence>MQSRRRPHYAMHVYALGVRSPSSVSPYIRKPFSRYQHLYPTLYLHYPYIRTTSSNMKATIILASLLALVGAASIPEKRQEYPDCEPTTGAFYFPDTVTVGEPFSVRFCSSTYFKTSSQSITLAITRTDDSIDGAVILTEELKGNKRYDFEATVPMSQITFPNSTYLAVVEKINDYYVSSSYDVTTAPVTVVYPST</sequence>
<evidence type="ECO:0000313" key="1">
    <source>
        <dbReference type="EMBL" id="TRM64568.1"/>
    </source>
</evidence>
<organism evidence="1 2">
    <name type="scientific">Schizophyllum amplum</name>
    <dbReference type="NCBI Taxonomy" id="97359"/>
    <lineage>
        <taxon>Eukaryota</taxon>
        <taxon>Fungi</taxon>
        <taxon>Dikarya</taxon>
        <taxon>Basidiomycota</taxon>
        <taxon>Agaricomycotina</taxon>
        <taxon>Agaricomycetes</taxon>
        <taxon>Agaricomycetidae</taxon>
        <taxon>Agaricales</taxon>
        <taxon>Schizophyllaceae</taxon>
        <taxon>Schizophyllum</taxon>
    </lineage>
</organism>
<evidence type="ECO:0000313" key="2">
    <source>
        <dbReference type="Proteomes" id="UP000320762"/>
    </source>
</evidence>
<keyword evidence="2" id="KW-1185">Reference proteome</keyword>